<protein>
    <submittedName>
        <fullName evidence="1">Uncharacterized protein</fullName>
    </submittedName>
</protein>
<keyword evidence="2" id="KW-1185">Reference proteome</keyword>
<organism evidence="1 2">
    <name type="scientific">Desulfonema limicola</name>
    <dbReference type="NCBI Taxonomy" id="45656"/>
    <lineage>
        <taxon>Bacteria</taxon>
        <taxon>Pseudomonadati</taxon>
        <taxon>Thermodesulfobacteriota</taxon>
        <taxon>Desulfobacteria</taxon>
        <taxon>Desulfobacterales</taxon>
        <taxon>Desulfococcaceae</taxon>
        <taxon>Desulfonema</taxon>
    </lineage>
</organism>
<gene>
    <name evidence="1" type="ORF">dnl_47410</name>
</gene>
<dbReference type="Proteomes" id="UP000663720">
    <property type="component" value="Chromosome"/>
</dbReference>
<sequence length="37" mass="4015">MSAIRGWSAVSIIGRWHLATSSHVVVTVNTFKKTSSV</sequence>
<dbReference type="EMBL" id="CP061799">
    <property type="protein sequence ID" value="QTA82365.1"/>
    <property type="molecule type" value="Genomic_DNA"/>
</dbReference>
<proteinExistence type="predicted"/>
<evidence type="ECO:0000313" key="1">
    <source>
        <dbReference type="EMBL" id="QTA82365.1"/>
    </source>
</evidence>
<dbReference type="AlphaFoldDB" id="A0A975GI75"/>
<reference evidence="1" key="1">
    <citation type="journal article" date="2021" name="Microb. Physiol.">
        <title>Proteogenomic Insights into the Physiology of Marine, Sulfate-Reducing, Filamentous Desulfonema limicola and Desulfonema magnum.</title>
        <authorList>
            <person name="Schnaars V."/>
            <person name="Wohlbrand L."/>
            <person name="Scheve S."/>
            <person name="Hinrichs C."/>
            <person name="Reinhardt R."/>
            <person name="Rabus R."/>
        </authorList>
    </citation>
    <scope>NUCLEOTIDE SEQUENCE</scope>
    <source>
        <strain evidence="1">5ac10</strain>
    </source>
</reference>
<dbReference type="KEGG" id="dli:dnl_47410"/>
<name>A0A975GI75_9BACT</name>
<evidence type="ECO:0000313" key="2">
    <source>
        <dbReference type="Proteomes" id="UP000663720"/>
    </source>
</evidence>
<accession>A0A975GI75</accession>